<dbReference type="SUPFAM" id="SSF50630">
    <property type="entry name" value="Acid proteases"/>
    <property type="match status" value="1"/>
</dbReference>
<evidence type="ECO:0000256" key="1">
    <source>
        <dbReference type="RuleBase" id="RU363044"/>
    </source>
</evidence>
<dbReference type="InterPro" id="IPR000477">
    <property type="entry name" value="RT_dom"/>
</dbReference>
<dbReference type="Pfam" id="PF00078">
    <property type="entry name" value="RVT_1"/>
    <property type="match status" value="1"/>
</dbReference>
<comment type="cofactor">
    <cofactor evidence="1">
        <name>Mg(2+)</name>
        <dbReference type="ChEBI" id="CHEBI:18420"/>
    </cofactor>
</comment>
<evidence type="ECO:0000259" key="2">
    <source>
        <dbReference type="PROSITE" id="PS50878"/>
    </source>
</evidence>
<dbReference type="InterPro" id="IPR010285">
    <property type="entry name" value="DNA_helicase_pif1-like_DEAD"/>
</dbReference>
<protein>
    <recommendedName>
        <fullName evidence="1">ATP-dependent DNA helicase</fullName>
        <ecNumber evidence="1">5.6.2.3</ecNumber>
    </recommendedName>
</protein>
<dbReference type="InterPro" id="IPR021109">
    <property type="entry name" value="Peptidase_aspartic_dom_sf"/>
</dbReference>
<dbReference type="EMBL" id="CP092867">
    <property type="protein sequence ID" value="UYV68331.1"/>
    <property type="molecule type" value="Genomic_DNA"/>
</dbReference>
<dbReference type="SUPFAM" id="SSF56672">
    <property type="entry name" value="DNA/RNA polymerases"/>
    <property type="match status" value="1"/>
</dbReference>
<dbReference type="CDD" id="cd18809">
    <property type="entry name" value="SF1_C_RecD"/>
    <property type="match status" value="1"/>
</dbReference>
<evidence type="ECO:0000313" key="4">
    <source>
        <dbReference type="Proteomes" id="UP001235939"/>
    </source>
</evidence>
<dbReference type="Pfam" id="PF05970">
    <property type="entry name" value="PIF1"/>
    <property type="match status" value="1"/>
</dbReference>
<reference evidence="3 4" key="1">
    <citation type="submission" date="2022-01" db="EMBL/GenBank/DDBJ databases">
        <title>A chromosomal length assembly of Cordylochernes scorpioides.</title>
        <authorList>
            <person name="Zeh D."/>
            <person name="Zeh J."/>
        </authorList>
    </citation>
    <scope>NUCLEOTIDE SEQUENCE [LARGE SCALE GENOMIC DNA]</scope>
    <source>
        <strain evidence="3">IN4F17</strain>
        <tissue evidence="3">Whole Body</tissue>
    </source>
</reference>
<dbReference type="InterPro" id="IPR043128">
    <property type="entry name" value="Rev_trsase/Diguanyl_cyclase"/>
</dbReference>
<feature type="domain" description="Reverse transcriptase" evidence="2">
    <location>
        <begin position="1313"/>
        <end position="1490"/>
    </location>
</feature>
<keyword evidence="4" id="KW-1185">Reference proteome</keyword>
<comment type="similarity">
    <text evidence="1">Belongs to the helicase family.</text>
</comment>
<dbReference type="EC" id="5.6.2.3" evidence="1"/>
<dbReference type="Gene3D" id="3.40.50.300">
    <property type="entry name" value="P-loop containing nucleotide triphosphate hydrolases"/>
    <property type="match status" value="1"/>
</dbReference>
<evidence type="ECO:0000313" key="3">
    <source>
        <dbReference type="EMBL" id="UYV68331.1"/>
    </source>
</evidence>
<keyword evidence="1" id="KW-0378">Hydrolase</keyword>
<keyword evidence="1" id="KW-0547">Nucleotide-binding</keyword>
<keyword evidence="1" id="KW-0233">DNA recombination</keyword>
<dbReference type="Gene3D" id="3.30.70.270">
    <property type="match status" value="2"/>
</dbReference>
<accession>A0ABY6KHK7</accession>
<dbReference type="PANTHER" id="PTHR10492">
    <property type="match status" value="1"/>
</dbReference>
<gene>
    <name evidence="3" type="ORF">LAZ67_5003904</name>
</gene>
<keyword evidence="1" id="KW-0234">DNA repair</keyword>
<dbReference type="InterPro" id="IPR049163">
    <property type="entry name" value="Pif1-like_2B_dom"/>
</dbReference>
<dbReference type="PANTHER" id="PTHR10492:SF57">
    <property type="entry name" value="ATP-DEPENDENT DNA HELICASE"/>
    <property type="match status" value="1"/>
</dbReference>
<dbReference type="InterPro" id="IPR043502">
    <property type="entry name" value="DNA/RNA_pol_sf"/>
</dbReference>
<dbReference type="Gene3D" id="2.40.70.10">
    <property type="entry name" value="Acid Proteases"/>
    <property type="match status" value="1"/>
</dbReference>
<dbReference type="Pfam" id="PF21530">
    <property type="entry name" value="Pif1_2B_dom"/>
    <property type="match status" value="1"/>
</dbReference>
<comment type="catalytic activity">
    <reaction evidence="1">
        <text>ATP + H2O = ADP + phosphate + H(+)</text>
        <dbReference type="Rhea" id="RHEA:13065"/>
        <dbReference type="ChEBI" id="CHEBI:15377"/>
        <dbReference type="ChEBI" id="CHEBI:15378"/>
        <dbReference type="ChEBI" id="CHEBI:30616"/>
        <dbReference type="ChEBI" id="CHEBI:43474"/>
        <dbReference type="ChEBI" id="CHEBI:456216"/>
        <dbReference type="EC" id="5.6.2.3"/>
    </reaction>
</comment>
<sequence>MDYIQSEAAAQGVPLLPGKAVILLSSFQGSPRNMAQNYQDAMAIVRKHGKPDFFVTMTCNPKWLEIVENLEEGQSVENRPDLVVRVFKMKLDVLLEQIKRNDFFGKAIASIHVIEFQKRGLPHAHILIILTPEDKPNTVERIDQFISAEIPDQETRPRLYEIVTRHMVHGPCGEHNLNSPCMVDGHCSKEFPKQIQEETLVNVSGYPRYKRRNNGVEAIVNGKYIDNSWIVPYCPMLSLRYNCHINVECCASVKSVKYLFKYVYKGHDCANISITEHATLNHDEIKSHMDSRYVSAPEAGWRLFSFPMHQQSHSIMRLQVHLPGQQSICFNEDNIEEVVQQAGNKDTTLTAWFKLNQWTPRQRGAGSTIGRMYSVNIQSDSERFCLRLLLLHISGATSFENLKTFNGIHYQSFKEAAQARSLFEDDKVWDNTLHEAAGEKMPRQLRELFAHICILAVPHNIPDLFSKYKKPLCEDFARLHKGHTSDSQYCTDCVLRDIQNIFTANGKSCRDFDLPVPPDVSDFSVSTYNAEAEKNKADDMRKKIDQNAKQKLAFEAIMSTIDDNSLPQRLFFLDGPGGSGKTFLYKTLLSTIRGNNGIALPVASTGIAANLLEGGRSYHSQFKLPVPLLDTSTSSMRMTSDDAKQIREANLRNGELTNDLGLDSDKFEIPSEMVCNGDLVKEIYGDKLLPSDFEQYTDKAILCPRNVDVDDINNRVLDILEGDSITYFSSDSIDDATPEDNESYPPEFLNSLNPSGMPLHKLKLKVGAIIMLHRNLNTKRGLCNGTRLVVTKLLPNLIIAKVRTGTAVDQSVFIPRVYLAPIHSEIPLILRRGQFPVKLAFAMTINKSQRQTLEMVGIYLPEPVFSHGQLYVAFSRVKSSNKPDQESLHELVSRTEELARRIDKMKSEETEIVETYKVNIKLPPFWIERPDIWFHQVEAQFLINNIKTENTKFNYLIAQLEPKYVENIWDIITSKEINKYSEAKERLLRIFKDGESKRIRKLLSGIELGDLKPSQLLQKLRSLATEDLSNKFIKTLWLEKLPQAIQQILIISEEELDKLAVMADRIAELNPKTEIYEAAKPENETKMLLKKIESLEQKIESMKMEHQGPFCYFHYRYGKKCLPGKCKKPCDWVNAEKLQPAVDSGADISLIPYKGKLGTTLNDFKLYAANGTEISTYGTQILSLDLGLRRQFQWPFVIAKTNRGILGADFLNNFKLILDINRRQLIDSITNLTIKGDICSISEETFSSYRTTSNFSKLLANYPDITRPNVGIMKANHDVKHFIITKGPPVFSRARPLDPKRLNEAKQEFQFMLEHGIIRPSKSQWASPLHLVTKKDGTLRPCGDYRKLNSQTLPDRYPIPRLEDFQHILSGKMIFSRLDLFKAYFQIPIAEEDKPKTAIITPFGLYEFNVMSFGLRNAPATFQRFIHEVLRGLDFTFPYLDDILVASETREEHETHLKLVLEKLQNYGLRINIAKSILGVDQLEFLGHWITNGGSQPLPSKVQTILDYKLPTTKRELRTFLGMVNFYRRYLENAASTQALLHDYLKDSKKNDKRKIDWSEEAKLQFERCKQDLASAALLCYPNPALPIKGLIL</sequence>
<dbReference type="Proteomes" id="UP001235939">
    <property type="component" value="Chromosome 05"/>
</dbReference>
<dbReference type="PROSITE" id="PS50878">
    <property type="entry name" value="RT_POL"/>
    <property type="match status" value="1"/>
</dbReference>
<keyword evidence="1" id="KW-0347">Helicase</keyword>
<keyword evidence="1" id="KW-0067">ATP-binding</keyword>
<dbReference type="Gene3D" id="3.10.10.10">
    <property type="entry name" value="HIV Type 1 Reverse Transcriptase, subunit A, domain 1"/>
    <property type="match status" value="1"/>
</dbReference>
<name>A0ABY6KHK7_9ARAC</name>
<organism evidence="3 4">
    <name type="scientific">Cordylochernes scorpioides</name>
    <dbReference type="NCBI Taxonomy" id="51811"/>
    <lineage>
        <taxon>Eukaryota</taxon>
        <taxon>Metazoa</taxon>
        <taxon>Ecdysozoa</taxon>
        <taxon>Arthropoda</taxon>
        <taxon>Chelicerata</taxon>
        <taxon>Arachnida</taxon>
        <taxon>Pseudoscorpiones</taxon>
        <taxon>Cheliferoidea</taxon>
        <taxon>Chernetidae</taxon>
        <taxon>Cordylochernes</taxon>
    </lineage>
</organism>
<dbReference type="Pfam" id="PF14214">
    <property type="entry name" value="Helitron_like_N"/>
    <property type="match status" value="1"/>
</dbReference>
<dbReference type="CDD" id="cd01647">
    <property type="entry name" value="RT_LTR"/>
    <property type="match status" value="1"/>
</dbReference>
<dbReference type="InterPro" id="IPR025476">
    <property type="entry name" value="Helitron_helicase-like"/>
</dbReference>
<dbReference type="SUPFAM" id="SSF52540">
    <property type="entry name" value="P-loop containing nucleoside triphosphate hydrolases"/>
    <property type="match status" value="2"/>
</dbReference>
<dbReference type="InterPro" id="IPR055469">
    <property type="entry name" value="DUF7041"/>
</dbReference>
<keyword evidence="1" id="KW-0227">DNA damage</keyword>
<dbReference type="InterPro" id="IPR027417">
    <property type="entry name" value="P-loop_NTPase"/>
</dbReference>
<dbReference type="Pfam" id="PF23055">
    <property type="entry name" value="DUF7041"/>
    <property type="match status" value="1"/>
</dbReference>
<proteinExistence type="inferred from homology"/>